<name>A0A7J8IM76_ROUAE</name>
<organism evidence="2 3">
    <name type="scientific">Rousettus aegyptiacus</name>
    <name type="common">Egyptian fruit bat</name>
    <name type="synonym">Pteropus aegyptiacus</name>
    <dbReference type="NCBI Taxonomy" id="9407"/>
    <lineage>
        <taxon>Eukaryota</taxon>
        <taxon>Metazoa</taxon>
        <taxon>Chordata</taxon>
        <taxon>Craniata</taxon>
        <taxon>Vertebrata</taxon>
        <taxon>Euteleostomi</taxon>
        <taxon>Mammalia</taxon>
        <taxon>Eutheria</taxon>
        <taxon>Laurasiatheria</taxon>
        <taxon>Chiroptera</taxon>
        <taxon>Yinpterochiroptera</taxon>
        <taxon>Pteropodoidea</taxon>
        <taxon>Pteropodidae</taxon>
        <taxon>Rousettinae</taxon>
        <taxon>Rousettus</taxon>
    </lineage>
</organism>
<evidence type="ECO:0000256" key="1">
    <source>
        <dbReference type="SAM" id="MobiDB-lite"/>
    </source>
</evidence>
<keyword evidence="3" id="KW-1185">Reference proteome</keyword>
<gene>
    <name evidence="2" type="ORF">HJG63_010818</name>
</gene>
<comment type="caution">
    <text evidence="2">The sequence shown here is derived from an EMBL/GenBank/DDBJ whole genome shotgun (WGS) entry which is preliminary data.</text>
</comment>
<proteinExistence type="predicted"/>
<evidence type="ECO:0000313" key="2">
    <source>
        <dbReference type="EMBL" id="KAF6485687.1"/>
    </source>
</evidence>
<dbReference type="AlphaFoldDB" id="A0A7J8IM76"/>
<evidence type="ECO:0000313" key="3">
    <source>
        <dbReference type="Proteomes" id="UP000593571"/>
    </source>
</evidence>
<feature type="region of interest" description="Disordered" evidence="1">
    <location>
        <begin position="177"/>
        <end position="211"/>
    </location>
</feature>
<dbReference type="Proteomes" id="UP000593571">
    <property type="component" value="Unassembled WGS sequence"/>
</dbReference>
<reference evidence="2 3" key="1">
    <citation type="journal article" date="2020" name="Nature">
        <title>Six reference-quality genomes reveal evolution of bat adaptations.</title>
        <authorList>
            <person name="Jebb D."/>
            <person name="Huang Z."/>
            <person name="Pippel M."/>
            <person name="Hughes G.M."/>
            <person name="Lavrichenko K."/>
            <person name="Devanna P."/>
            <person name="Winkler S."/>
            <person name="Jermiin L.S."/>
            <person name="Skirmuntt E.C."/>
            <person name="Katzourakis A."/>
            <person name="Burkitt-Gray L."/>
            <person name="Ray D.A."/>
            <person name="Sullivan K.A.M."/>
            <person name="Roscito J.G."/>
            <person name="Kirilenko B.M."/>
            <person name="Davalos L.M."/>
            <person name="Corthals A.P."/>
            <person name="Power M.L."/>
            <person name="Jones G."/>
            <person name="Ransome R.D."/>
            <person name="Dechmann D.K.N."/>
            <person name="Locatelli A.G."/>
            <person name="Puechmaille S.J."/>
            <person name="Fedrigo O."/>
            <person name="Jarvis E.D."/>
            <person name="Hiller M."/>
            <person name="Vernes S.C."/>
            <person name="Myers E.W."/>
            <person name="Teeling E.C."/>
        </authorList>
    </citation>
    <scope>NUCLEOTIDE SEQUENCE [LARGE SCALE GENOMIC DNA]</scope>
    <source>
        <strain evidence="2">MRouAeg1</strain>
        <tissue evidence="2">Muscle</tissue>
    </source>
</reference>
<sequence length="226" mass="23928">MAWSGSAGRGPGLTCGPLWKAAVSCPRIWGTSLDVHSMSTPLTMVRPCPSADLIGLPLLESGNQIWAAPRPRLRAGLAPSPGRGAKPQRRAWVTFQGPANLAAPQVKAGARPAASPAPLTGMRQRLLQRHTLAGRMCGQRQPTSHARWRHALPNTFFLPGAPSSASFIMHLEPSFPQSPNAASNAADGQCGHGRRTGSPLPFTVSSQNSTTLSPVQQVHDLEALHI</sequence>
<accession>A0A7J8IM76</accession>
<protein>
    <submittedName>
        <fullName evidence="2">Uncharacterized protein</fullName>
    </submittedName>
</protein>
<dbReference type="EMBL" id="JACASE010000003">
    <property type="protein sequence ID" value="KAF6485687.1"/>
    <property type="molecule type" value="Genomic_DNA"/>
</dbReference>